<sequence>MEVLVNSKSKSEAEAKEIGQQGTYHVAYLSEHELVFKTNKSRVSVLFIRKDEVEKYQFRICREDKEKVSAEDYEDITWDEAIKYLVEEENRVLPISLESYYYVPYDRPPFKIQET</sequence>
<protein>
    <submittedName>
        <fullName evidence="1">Uncharacterized protein</fullName>
    </submittedName>
</protein>
<accession>A0ABU9VNM9</accession>
<dbReference type="Proteomes" id="UP001418796">
    <property type="component" value="Unassembled WGS sequence"/>
</dbReference>
<dbReference type="RefSeq" id="WP_343132184.1">
    <property type="nucleotide sequence ID" value="NZ_JBCITK010000002.1"/>
</dbReference>
<evidence type="ECO:0000313" key="1">
    <source>
        <dbReference type="EMBL" id="MEN0645516.1"/>
    </source>
</evidence>
<proteinExistence type="predicted"/>
<keyword evidence="2" id="KW-1185">Reference proteome</keyword>
<comment type="caution">
    <text evidence="1">The sequence shown here is derived from an EMBL/GenBank/DDBJ whole genome shotgun (WGS) entry which is preliminary data.</text>
</comment>
<reference evidence="1 2" key="1">
    <citation type="submission" date="2024-03" db="EMBL/GenBank/DDBJ databases">
        <title>Bacilli Hybrid Assemblies.</title>
        <authorList>
            <person name="Kovac J."/>
        </authorList>
    </citation>
    <scope>NUCLEOTIDE SEQUENCE [LARGE SCALE GENOMIC DNA]</scope>
    <source>
        <strain evidence="1 2">FSL R7-0666</strain>
    </source>
</reference>
<dbReference type="EMBL" id="JBCITK010000002">
    <property type="protein sequence ID" value="MEN0645516.1"/>
    <property type="molecule type" value="Genomic_DNA"/>
</dbReference>
<organism evidence="1 2">
    <name type="scientific">Alkalicoccobacillus gibsonii</name>
    <dbReference type="NCBI Taxonomy" id="79881"/>
    <lineage>
        <taxon>Bacteria</taxon>
        <taxon>Bacillati</taxon>
        <taxon>Bacillota</taxon>
        <taxon>Bacilli</taxon>
        <taxon>Bacillales</taxon>
        <taxon>Bacillaceae</taxon>
        <taxon>Alkalicoccobacillus</taxon>
    </lineage>
</organism>
<gene>
    <name evidence="1" type="ORF">MKY91_20335</name>
</gene>
<name>A0ABU9VNM9_9BACI</name>
<evidence type="ECO:0000313" key="2">
    <source>
        <dbReference type="Proteomes" id="UP001418796"/>
    </source>
</evidence>